<name>A0A1G7MEA6_9EURY</name>
<keyword evidence="2" id="KW-1185">Reference proteome</keyword>
<reference evidence="2" key="1">
    <citation type="submission" date="2016-10" db="EMBL/GenBank/DDBJ databases">
        <authorList>
            <person name="Varghese N."/>
            <person name="Submissions S."/>
        </authorList>
    </citation>
    <scope>NUCLEOTIDE SEQUENCE [LARGE SCALE GENOMIC DNA]</scope>
    <source>
        <strain evidence="2">IBRC-M 10760</strain>
    </source>
</reference>
<gene>
    <name evidence="1" type="ORF">SAMN05216218_107233</name>
</gene>
<protein>
    <submittedName>
        <fullName evidence="1">Uncharacterized protein</fullName>
    </submittedName>
</protein>
<accession>A0A1G7MEA6</accession>
<evidence type="ECO:0000313" key="2">
    <source>
        <dbReference type="Proteomes" id="UP000199076"/>
    </source>
</evidence>
<organism evidence="1 2">
    <name type="scientific">Halorientalis regularis</name>
    <dbReference type="NCBI Taxonomy" id="660518"/>
    <lineage>
        <taxon>Archaea</taxon>
        <taxon>Methanobacteriati</taxon>
        <taxon>Methanobacteriota</taxon>
        <taxon>Stenosarchaea group</taxon>
        <taxon>Halobacteria</taxon>
        <taxon>Halobacteriales</taxon>
        <taxon>Haloarculaceae</taxon>
        <taxon>Halorientalis</taxon>
    </lineage>
</organism>
<sequence>MTASREITAEGGSAVPLRVDHVADDPAEPACMLHCTDIEGTELRVAVQEPSTTESSLEPGEWYRFSRVVQSGSLGAHLLFQSESDGIERIQAPEPQTHPPLAEHDTPWLVQLGASDERIAVTVQPRSTDETGNVRVEDPETYEIAAVCFAYCDRSSDATVYHREERDTRDEQLLLEHVVEDLSEAEGATLVTRGYDRFPLEMLYQRLAQASGGGVVGTGAERVLNGCFHATPESVPVRSEADTVVEAARQLGIEVDPILLSDYDIGIDRTDWRGEMDTMPLSSVSDPRMADGDYATLVEWYLGPEDGSVDSAQLAHCLKAYASADLGLLRELVAHGTMDRLGCLRLSESRLGG</sequence>
<evidence type="ECO:0000313" key="1">
    <source>
        <dbReference type="EMBL" id="SDF59914.1"/>
    </source>
</evidence>
<dbReference type="EMBL" id="FNBK01000007">
    <property type="protein sequence ID" value="SDF59914.1"/>
    <property type="molecule type" value="Genomic_DNA"/>
</dbReference>
<dbReference type="Proteomes" id="UP000199076">
    <property type="component" value="Unassembled WGS sequence"/>
</dbReference>
<proteinExistence type="predicted"/>
<dbReference type="AlphaFoldDB" id="A0A1G7MEA6"/>